<protein>
    <submittedName>
        <fullName evidence="2">DM13 domain-containing protein</fullName>
    </submittedName>
</protein>
<evidence type="ECO:0000259" key="1">
    <source>
        <dbReference type="PROSITE" id="PS51549"/>
    </source>
</evidence>
<gene>
    <name evidence="2" type="ORF">VB620_15640</name>
</gene>
<name>A0ABU5UHH2_9CYAN</name>
<accession>A0ABU5UHH2</accession>
<keyword evidence="3" id="KW-1185">Reference proteome</keyword>
<dbReference type="PROSITE" id="PS51257">
    <property type="entry name" value="PROKAR_LIPOPROTEIN"/>
    <property type="match status" value="1"/>
</dbReference>
<sequence>MNFKHLIILSIVTIVTVGCTTDITSNQTDTPTPTTVTSPVAEAGSFQDAEHSTQGRVSVITEEGKSYLEFDQNFKTDNGPDLFVILHRSEIPPVSDIQEKDYVSIAALENINGTQRYALPDDLNLPDFKSVAIWCRQFNTTFGYAVL</sequence>
<proteinExistence type="predicted"/>
<dbReference type="InterPro" id="IPR019545">
    <property type="entry name" value="DM13_domain"/>
</dbReference>
<feature type="domain" description="DM13" evidence="1">
    <location>
        <begin position="44"/>
        <end position="147"/>
    </location>
</feature>
<dbReference type="Proteomes" id="UP001302120">
    <property type="component" value="Unassembled WGS sequence"/>
</dbReference>
<evidence type="ECO:0000313" key="3">
    <source>
        <dbReference type="Proteomes" id="UP001302120"/>
    </source>
</evidence>
<dbReference type="PROSITE" id="PS51549">
    <property type="entry name" value="DM13"/>
    <property type="match status" value="1"/>
</dbReference>
<dbReference type="RefSeq" id="WP_323197105.1">
    <property type="nucleotide sequence ID" value="NZ_JAYGHG010000028.1"/>
</dbReference>
<comment type="caution">
    <text evidence="2">The sequence shown here is derived from an EMBL/GenBank/DDBJ whole genome shotgun (WGS) entry which is preliminary data.</text>
</comment>
<evidence type="ECO:0000313" key="2">
    <source>
        <dbReference type="EMBL" id="MEA5582768.1"/>
    </source>
</evidence>
<reference evidence="2 3" key="1">
    <citation type="submission" date="2023-12" db="EMBL/GenBank/DDBJ databases">
        <title>Baltic Sea Cyanobacteria.</title>
        <authorList>
            <person name="Delbaje E."/>
            <person name="Fewer D.P."/>
            <person name="Shishido T.K."/>
        </authorList>
    </citation>
    <scope>NUCLEOTIDE SEQUENCE [LARGE SCALE GENOMIC DNA]</scope>
    <source>
        <strain evidence="2 3">UHCC-0300</strain>
    </source>
</reference>
<organism evidence="2 3">
    <name type="scientific">Nodularia harveyana UHCC-0300</name>
    <dbReference type="NCBI Taxonomy" id="2974287"/>
    <lineage>
        <taxon>Bacteria</taxon>
        <taxon>Bacillati</taxon>
        <taxon>Cyanobacteriota</taxon>
        <taxon>Cyanophyceae</taxon>
        <taxon>Nostocales</taxon>
        <taxon>Nodulariaceae</taxon>
        <taxon>Nodularia</taxon>
    </lineage>
</organism>
<dbReference type="Pfam" id="PF10517">
    <property type="entry name" value="DM13"/>
    <property type="match status" value="1"/>
</dbReference>
<dbReference type="EMBL" id="JAYGHG010000028">
    <property type="protein sequence ID" value="MEA5582768.1"/>
    <property type="molecule type" value="Genomic_DNA"/>
</dbReference>